<dbReference type="STRING" id="7918.ENSLOCP00000020411"/>
<evidence type="ECO:0000256" key="1">
    <source>
        <dbReference type="SAM" id="Phobius"/>
    </source>
</evidence>
<dbReference type="Bgee" id="ENSLOCG00000016525">
    <property type="expression patterns" value="Expressed in ovary and 2 other cell types or tissues"/>
</dbReference>
<keyword evidence="1" id="KW-0812">Transmembrane</keyword>
<dbReference type="EMBL" id="AHAT01033515">
    <property type="status" value="NOT_ANNOTATED_CDS"/>
    <property type="molecule type" value="Genomic_DNA"/>
</dbReference>
<dbReference type="InterPro" id="IPR009952">
    <property type="entry name" value="Uroplakin-2"/>
</dbReference>
<keyword evidence="2" id="KW-0732">Signal</keyword>
<keyword evidence="4" id="KW-1185">Reference proteome</keyword>
<name>W5NIF2_LEPOC</name>
<dbReference type="Pfam" id="PF07353">
    <property type="entry name" value="Uroplakin_II"/>
    <property type="match status" value="1"/>
</dbReference>
<dbReference type="HOGENOM" id="CLU_082608_2_0_1"/>
<dbReference type="GO" id="GO:0015840">
    <property type="term" value="P:urea transport"/>
    <property type="evidence" value="ECO:0000318"/>
    <property type="project" value="GO_Central"/>
</dbReference>
<evidence type="ECO:0000313" key="4">
    <source>
        <dbReference type="Proteomes" id="UP000018468"/>
    </source>
</evidence>
<reference evidence="3" key="2">
    <citation type="submission" date="2025-08" db="UniProtKB">
        <authorList>
            <consortium name="Ensembl"/>
        </authorList>
    </citation>
    <scope>IDENTIFICATION</scope>
</reference>
<dbReference type="Ensembl" id="ENSLOCT00000020446.1">
    <property type="protein sequence ID" value="ENSLOCP00000020411.1"/>
    <property type="gene ID" value="ENSLOCG00000016525.1"/>
</dbReference>
<dbReference type="InParanoid" id="W5NIF2"/>
<feature type="transmembrane region" description="Helical" evidence="1">
    <location>
        <begin position="208"/>
        <end position="227"/>
    </location>
</feature>
<dbReference type="AlphaFoldDB" id="W5NIF2"/>
<reference evidence="3" key="3">
    <citation type="submission" date="2025-09" db="UniProtKB">
        <authorList>
            <consortium name="Ensembl"/>
        </authorList>
    </citation>
    <scope>IDENTIFICATION</scope>
</reference>
<evidence type="ECO:0000313" key="3">
    <source>
        <dbReference type="Ensembl" id="ENSLOCP00000020411.1"/>
    </source>
</evidence>
<proteinExistence type="predicted"/>
<dbReference type="EMBL" id="AHAT01033516">
    <property type="status" value="NOT_ANNOTATED_CDS"/>
    <property type="molecule type" value="Genomic_DNA"/>
</dbReference>
<dbReference type="GO" id="GO:0006833">
    <property type="term" value="P:water transport"/>
    <property type="evidence" value="ECO:0000318"/>
    <property type="project" value="GO_Central"/>
</dbReference>
<sequence length="228" mass="24571">AIWCIVLSSCVCCGWSLSVKPEAVSPRLLRFNPTQSTVSLAKPLCVFDSVKPTNEMMVDVYVVHSLSGTYSLKSLNLSTCVVATLTFETGKTYKETNGGTETPYKATSFGIPNCTSPPNPADLSVPQRIDKTLDEYLVRIGSNPTCVGEPEAEAFCNAPLSDGTSYRFKYLLVNGTTTIAETEWSESILTRKALSPDEIDTWIGKRSGGGIVVTVILSLLLFLLLGAA</sequence>
<dbReference type="GO" id="GO:0005886">
    <property type="term" value="C:plasma membrane"/>
    <property type="evidence" value="ECO:0000318"/>
    <property type="project" value="GO_Central"/>
</dbReference>
<dbReference type="PANTHER" id="PTHR15446:SF17">
    <property type="entry name" value="UROPLAKIN-3A"/>
    <property type="match status" value="1"/>
</dbReference>
<dbReference type="GeneTree" id="ENSGT00940000153392"/>
<accession>W5NIF2</accession>
<reference evidence="4" key="1">
    <citation type="submission" date="2011-12" db="EMBL/GenBank/DDBJ databases">
        <title>The Draft Genome of Lepisosteus oculatus.</title>
        <authorList>
            <consortium name="The Broad Institute Genome Assembly &amp; Analysis Group"/>
            <consortium name="Computational R&amp;D Group"/>
            <consortium name="and Sequencing Platform"/>
            <person name="Di Palma F."/>
            <person name="Alfoldi J."/>
            <person name="Johnson J."/>
            <person name="Berlin A."/>
            <person name="Gnerre S."/>
            <person name="Jaffe D."/>
            <person name="MacCallum I."/>
            <person name="Young S."/>
            <person name="Walker B.J."/>
            <person name="Lander E.S."/>
            <person name="Lindblad-Toh K."/>
        </authorList>
    </citation>
    <scope>NUCLEOTIDE SEQUENCE [LARGE SCALE GENOMIC DNA]</scope>
</reference>
<dbReference type="InterPro" id="IPR024831">
    <property type="entry name" value="Uroplakin-3"/>
</dbReference>
<evidence type="ECO:0000256" key="2">
    <source>
        <dbReference type="SAM" id="SignalP"/>
    </source>
</evidence>
<dbReference type="Proteomes" id="UP000018468">
    <property type="component" value="Linkage group LG8"/>
</dbReference>
<feature type="chain" id="PRO_5004867695" evidence="2">
    <location>
        <begin position="17"/>
        <end position="228"/>
    </location>
</feature>
<keyword evidence="1" id="KW-0472">Membrane</keyword>
<organism evidence="3 4">
    <name type="scientific">Lepisosteus oculatus</name>
    <name type="common">Spotted gar</name>
    <dbReference type="NCBI Taxonomy" id="7918"/>
    <lineage>
        <taxon>Eukaryota</taxon>
        <taxon>Metazoa</taxon>
        <taxon>Chordata</taxon>
        <taxon>Craniata</taxon>
        <taxon>Vertebrata</taxon>
        <taxon>Euteleostomi</taxon>
        <taxon>Actinopterygii</taxon>
        <taxon>Neopterygii</taxon>
        <taxon>Holostei</taxon>
        <taxon>Semionotiformes</taxon>
        <taxon>Lepisosteidae</taxon>
        <taxon>Lepisosteus</taxon>
    </lineage>
</organism>
<keyword evidence="1" id="KW-1133">Transmembrane helix</keyword>
<dbReference type="eggNOG" id="ENOG502S14V">
    <property type="taxonomic scope" value="Eukaryota"/>
</dbReference>
<protein>
    <submittedName>
        <fullName evidence="3">Uroplakin 3A</fullName>
    </submittedName>
</protein>
<dbReference type="PANTHER" id="PTHR15446">
    <property type="entry name" value="UROPLAKIN III"/>
    <property type="match status" value="1"/>
</dbReference>
<feature type="signal peptide" evidence="2">
    <location>
        <begin position="1"/>
        <end position="16"/>
    </location>
</feature>
<dbReference type="OMA" id="EKPFCVF"/>